<dbReference type="PANTHER" id="PTHR22951">
    <property type="entry name" value="CLATHRIN ASSEMBLY PROTEIN"/>
    <property type="match status" value="1"/>
</dbReference>
<dbReference type="FunCoup" id="I2GZ52">
    <property type="interactions" value="466"/>
</dbReference>
<dbReference type="SUPFAM" id="SSF48464">
    <property type="entry name" value="ENTH/VHS domain"/>
    <property type="match status" value="1"/>
</dbReference>
<dbReference type="CDD" id="cd16988">
    <property type="entry name" value="ANTH_N_YAP180"/>
    <property type="match status" value="1"/>
</dbReference>
<dbReference type="KEGG" id="tbl:TBLA_0B05770"/>
<dbReference type="Gene3D" id="1.20.58.150">
    <property type="entry name" value="ANTH domain"/>
    <property type="match status" value="1"/>
</dbReference>
<dbReference type="GeneID" id="14493824"/>
<dbReference type="OMA" id="HMLHLSY"/>
<dbReference type="GO" id="GO:0005905">
    <property type="term" value="C:clathrin-coated pit"/>
    <property type="evidence" value="ECO:0007669"/>
    <property type="project" value="TreeGrafter"/>
</dbReference>
<dbReference type="InterPro" id="IPR014712">
    <property type="entry name" value="ANTH_dom_sf"/>
</dbReference>
<reference evidence="4 5" key="1">
    <citation type="journal article" date="2011" name="Proc. Natl. Acad. Sci. U.S.A.">
        <title>Evolutionary erosion of yeast sex chromosomes by mating-type switching accidents.</title>
        <authorList>
            <person name="Gordon J.L."/>
            <person name="Armisen D."/>
            <person name="Proux-Wera E."/>
            <person name="Oheigeartaigh S.S."/>
            <person name="Byrne K.P."/>
            <person name="Wolfe K.H."/>
        </authorList>
    </citation>
    <scope>NUCLEOTIDE SEQUENCE [LARGE SCALE GENOMIC DNA]</scope>
    <source>
        <strain evidence="5">ATCC 34711 / CBS 6284 / DSM 70876 / NBRC 10599 / NRRL Y-10934 / UCD 77-7</strain>
    </source>
</reference>
<dbReference type="GO" id="GO:0005545">
    <property type="term" value="F:1-phosphatidylinositol binding"/>
    <property type="evidence" value="ECO:0007669"/>
    <property type="project" value="InterPro"/>
</dbReference>
<feature type="compositionally biased region" description="Low complexity" evidence="2">
    <location>
        <begin position="631"/>
        <end position="666"/>
    </location>
</feature>
<gene>
    <name evidence="4" type="primary">TBLA0B05770</name>
    <name evidence="4" type="ORF">TBLA_0B05770</name>
</gene>
<evidence type="ECO:0000256" key="1">
    <source>
        <dbReference type="SAM" id="Coils"/>
    </source>
</evidence>
<dbReference type="AlphaFoldDB" id="I2GZ52"/>
<dbReference type="GO" id="GO:0005546">
    <property type="term" value="F:phosphatidylinositol-4,5-bisphosphate binding"/>
    <property type="evidence" value="ECO:0007669"/>
    <property type="project" value="TreeGrafter"/>
</dbReference>
<feature type="compositionally biased region" description="Polar residues" evidence="2">
    <location>
        <begin position="268"/>
        <end position="291"/>
    </location>
</feature>
<dbReference type="HOGENOM" id="CLU_025901_0_0_1"/>
<dbReference type="PANTHER" id="PTHR22951:SF5">
    <property type="entry name" value="PHOSPHATIDYLINOSITOL-BINDING CLATHRIN ASSEMBLY PROTEIN LAP"/>
    <property type="match status" value="1"/>
</dbReference>
<dbReference type="InterPro" id="IPR008942">
    <property type="entry name" value="ENTH_VHS"/>
</dbReference>
<dbReference type="InterPro" id="IPR045192">
    <property type="entry name" value="AP180-like"/>
</dbReference>
<evidence type="ECO:0000313" key="5">
    <source>
        <dbReference type="Proteomes" id="UP000002866"/>
    </source>
</evidence>
<dbReference type="Pfam" id="PF07651">
    <property type="entry name" value="ANTH"/>
    <property type="match status" value="1"/>
</dbReference>
<sequence length="680" mass="74820">MTTYVKLVKGATKIKMAPPKQKYIDPILMGSTDPRDFHEIIRALYSRISDSAWTVVYKSLIVTHLLIREGEKDITLDYLSNNLDFFNLNGINTSKFSSGDVRALERYNQYLLVRAKEFKNFRIDFIRASITSIINSASKLDLLDYVDSLEIQINSLIKNKYSQLDLNNDLLMYAFKLLIQDLLQLYNSLNEGIITLLESFFELNHRDAERTLELYKTFVDLTEIVVKYLKVGKSVGLRIPVIKHITTKLIRSLEDHLKEEQNNPPNNKESTIYSATTTSPNGEKSLAQQKLDQVREQKRVLQEQLRNQTVLMSPTLPQPGNTPNLTSTVNDTNPFGQAKDTFTFENPATTTPASQTATSNPFLTSTAPVTANTTGIAYAPVQIAGTNATGLFTATPQTTASPSTTPNPFNLQPTAVAAPVAPILTGNPFQDAQNQLQAQQNAQLQAQQNAQAQAQAQLQAHQVQTQAQFQAQAQAQAQARAQAEAQARAQAEAQARAQAEAQARAQAEAQARAQAEAQAEAAAQAQAQAQAQLQAQQQAAAQAQLQAQQAQAQLQLAQQNAAAAAANVAAAQYQPQLNYSSTGTLQTTPQYPQATIQLPPQGQQLQGQPQQFSLQTTQTQQFASPQTHQFASPQTQQFASPQTQQFTSPQTQQFTQPPLQTQPPQQNAFYNPQGTNLIDI</sequence>
<dbReference type="eggNOG" id="KOG0251">
    <property type="taxonomic scope" value="Eukaryota"/>
</dbReference>
<dbReference type="RefSeq" id="XP_004178923.1">
    <property type="nucleotide sequence ID" value="XM_004178875.1"/>
</dbReference>
<proteinExistence type="predicted"/>
<dbReference type="STRING" id="1071380.I2GZ52"/>
<feature type="compositionally biased region" description="Polar residues" evidence="2">
    <location>
        <begin position="667"/>
        <end position="680"/>
    </location>
</feature>
<dbReference type="GO" id="GO:0005886">
    <property type="term" value="C:plasma membrane"/>
    <property type="evidence" value="ECO:0007669"/>
    <property type="project" value="EnsemblFungi"/>
</dbReference>
<dbReference type="PROSITE" id="PS50942">
    <property type="entry name" value="ENTH"/>
    <property type="match status" value="1"/>
</dbReference>
<feature type="domain" description="ENTH" evidence="3">
    <location>
        <begin position="1"/>
        <end position="125"/>
    </location>
</feature>
<accession>I2GZ52</accession>
<keyword evidence="1" id="KW-0175">Coiled coil</keyword>
<feature type="region of interest" description="Disordered" evidence="2">
    <location>
        <begin position="257"/>
        <end position="292"/>
    </location>
</feature>
<feature type="compositionally biased region" description="Low complexity" evidence="2">
    <location>
        <begin position="601"/>
        <end position="622"/>
    </location>
</feature>
<evidence type="ECO:0000259" key="3">
    <source>
        <dbReference type="PROSITE" id="PS50942"/>
    </source>
</evidence>
<dbReference type="GO" id="GO:0072583">
    <property type="term" value="P:clathrin-dependent endocytosis"/>
    <property type="evidence" value="ECO:0007669"/>
    <property type="project" value="InterPro"/>
</dbReference>
<protein>
    <recommendedName>
        <fullName evidence="3">ENTH domain-containing protein</fullName>
    </recommendedName>
</protein>
<dbReference type="Gene3D" id="1.25.40.90">
    <property type="match status" value="1"/>
</dbReference>
<keyword evidence="5" id="KW-1185">Reference proteome</keyword>
<dbReference type="SUPFAM" id="SSF89009">
    <property type="entry name" value="GAT-like domain"/>
    <property type="match status" value="1"/>
</dbReference>
<feature type="region of interest" description="Disordered" evidence="2">
    <location>
        <begin position="601"/>
        <end position="680"/>
    </location>
</feature>
<dbReference type="EMBL" id="HE806317">
    <property type="protein sequence ID" value="CCH59404.1"/>
    <property type="molecule type" value="Genomic_DNA"/>
</dbReference>
<dbReference type="SMART" id="SM00273">
    <property type="entry name" value="ENTH"/>
    <property type="match status" value="1"/>
</dbReference>
<evidence type="ECO:0000313" key="4">
    <source>
        <dbReference type="EMBL" id="CCH59404.1"/>
    </source>
</evidence>
<organism evidence="4 5">
    <name type="scientific">Henningerozyma blattae (strain ATCC 34711 / CBS 6284 / DSM 70876 / NBRC 10599 / NRRL Y-10934 / UCD 77-7)</name>
    <name type="common">Yeast</name>
    <name type="synonym">Tetrapisispora blattae</name>
    <dbReference type="NCBI Taxonomy" id="1071380"/>
    <lineage>
        <taxon>Eukaryota</taxon>
        <taxon>Fungi</taxon>
        <taxon>Dikarya</taxon>
        <taxon>Ascomycota</taxon>
        <taxon>Saccharomycotina</taxon>
        <taxon>Saccharomycetes</taxon>
        <taxon>Saccharomycetales</taxon>
        <taxon>Saccharomycetaceae</taxon>
        <taxon>Henningerozyma</taxon>
    </lineage>
</organism>
<dbReference type="GO" id="GO:0032050">
    <property type="term" value="F:clathrin heavy chain binding"/>
    <property type="evidence" value="ECO:0007669"/>
    <property type="project" value="TreeGrafter"/>
</dbReference>
<dbReference type="OrthoDB" id="44015at2759"/>
<dbReference type="InParanoid" id="I2GZ52"/>
<evidence type="ECO:0000256" key="2">
    <source>
        <dbReference type="SAM" id="MobiDB-lite"/>
    </source>
</evidence>
<name>I2GZ52_HENB6</name>
<dbReference type="GO" id="GO:0048268">
    <property type="term" value="P:clathrin coat assembly"/>
    <property type="evidence" value="ECO:0007669"/>
    <property type="project" value="InterPro"/>
</dbReference>
<dbReference type="InterPro" id="IPR011417">
    <property type="entry name" value="ANTH_dom"/>
</dbReference>
<dbReference type="GO" id="GO:0006900">
    <property type="term" value="P:vesicle budding from membrane"/>
    <property type="evidence" value="ECO:0007669"/>
    <property type="project" value="TreeGrafter"/>
</dbReference>
<dbReference type="GO" id="GO:0000149">
    <property type="term" value="F:SNARE binding"/>
    <property type="evidence" value="ECO:0007669"/>
    <property type="project" value="TreeGrafter"/>
</dbReference>
<dbReference type="GO" id="GO:0030136">
    <property type="term" value="C:clathrin-coated vesicle"/>
    <property type="evidence" value="ECO:0007669"/>
    <property type="project" value="InterPro"/>
</dbReference>
<dbReference type="InterPro" id="IPR013809">
    <property type="entry name" value="ENTH"/>
</dbReference>
<dbReference type="Proteomes" id="UP000002866">
    <property type="component" value="Chromosome 2"/>
</dbReference>
<feature type="coiled-coil region" evidence="1">
    <location>
        <begin position="429"/>
        <end position="567"/>
    </location>
</feature>